<organism evidence="2 3">
    <name type="scientific">Mycolicibacterium sediminis</name>
    <dbReference type="NCBI Taxonomy" id="1286180"/>
    <lineage>
        <taxon>Bacteria</taxon>
        <taxon>Bacillati</taxon>
        <taxon>Actinomycetota</taxon>
        <taxon>Actinomycetes</taxon>
        <taxon>Mycobacteriales</taxon>
        <taxon>Mycobacteriaceae</taxon>
        <taxon>Mycolicibacterium</taxon>
    </lineage>
</organism>
<proteinExistence type="predicted"/>
<name>A0A7I7QQ31_9MYCO</name>
<dbReference type="KEGG" id="msei:MSEDJ_21730"/>
<reference evidence="2 3" key="1">
    <citation type="journal article" date="2019" name="Emerg. Microbes Infect.">
        <title>Comprehensive subspecies identification of 175 nontuberculous mycobacteria species based on 7547 genomic profiles.</title>
        <authorList>
            <person name="Matsumoto Y."/>
            <person name="Kinjo T."/>
            <person name="Motooka D."/>
            <person name="Nabeya D."/>
            <person name="Jung N."/>
            <person name="Uechi K."/>
            <person name="Horii T."/>
            <person name="Iida T."/>
            <person name="Fujita J."/>
            <person name="Nakamura S."/>
        </authorList>
    </citation>
    <scope>NUCLEOTIDE SEQUENCE [LARGE SCALE GENOMIC DNA]</scope>
    <source>
        <strain evidence="2 3">JCM 17899</strain>
    </source>
</reference>
<evidence type="ECO:0000256" key="1">
    <source>
        <dbReference type="SAM" id="Phobius"/>
    </source>
</evidence>
<keyword evidence="1" id="KW-0472">Membrane</keyword>
<protein>
    <submittedName>
        <fullName evidence="2">Uncharacterized protein</fullName>
    </submittedName>
</protein>
<gene>
    <name evidence="2" type="ORF">MSEDJ_21730</name>
</gene>
<dbReference type="EMBL" id="AP022588">
    <property type="protein sequence ID" value="BBY28077.1"/>
    <property type="molecule type" value="Genomic_DNA"/>
</dbReference>
<evidence type="ECO:0000313" key="2">
    <source>
        <dbReference type="EMBL" id="BBY28077.1"/>
    </source>
</evidence>
<evidence type="ECO:0000313" key="3">
    <source>
        <dbReference type="Proteomes" id="UP000467193"/>
    </source>
</evidence>
<keyword evidence="1" id="KW-0812">Transmembrane</keyword>
<accession>A0A7I7QQ31</accession>
<dbReference type="Proteomes" id="UP000467193">
    <property type="component" value="Chromosome"/>
</dbReference>
<keyword evidence="1" id="KW-1133">Transmembrane helix</keyword>
<sequence>MDDATFDRELRERLALIDNPDGSTIAVPDLPLRDFLIAVISLAVAIVALTWWAY</sequence>
<keyword evidence="3" id="KW-1185">Reference proteome</keyword>
<dbReference type="RefSeq" id="WP_163796870.1">
    <property type="nucleotide sequence ID" value="NZ_AP022588.1"/>
</dbReference>
<feature type="transmembrane region" description="Helical" evidence="1">
    <location>
        <begin position="35"/>
        <end position="53"/>
    </location>
</feature>
<dbReference type="AlphaFoldDB" id="A0A7I7QQ31"/>